<evidence type="ECO:0000259" key="3">
    <source>
        <dbReference type="Pfam" id="PF00370"/>
    </source>
</evidence>
<dbReference type="InterPro" id="IPR018485">
    <property type="entry name" value="FGGY_C"/>
</dbReference>
<gene>
    <name evidence="5" type="ORF">CARN1_0395</name>
</gene>
<dbReference type="GO" id="GO:0016301">
    <property type="term" value="F:kinase activity"/>
    <property type="evidence" value="ECO:0007669"/>
    <property type="project" value="UniProtKB-KW"/>
</dbReference>
<evidence type="ECO:0000256" key="1">
    <source>
        <dbReference type="ARBA" id="ARBA00022679"/>
    </source>
</evidence>
<sequence>MNRDLLLAIDNGTQSVRAILFDARGEVVAKSRIPLDDYIVSAPGRHEHDPNGFWESLAQACKELLAQHASFAERIAAVALTTQRATVINLDRSGQPLRPAITWLDQRKSPTIPRLPLHWRAAFGIAGVGETIRYFQREAEANWIAQCEPELWERTEKFLLLSGYLLYRLTGEFIDSVGSQVGYLPFDFRTLAWAKAGDWKWDAMPIRPSMLPRLLEPGTIGGEIHDAASAATGIPRGTPVVMAAADKACEVLGAGCIAPTVGALSYGTTATVNTLSHRYIEATRFVPPYPAAVPHAYTTEVQIFRGYWMVNWFKEQFGHLEQQAARESGASVESYFDALVESVPPGSMGLMLQPYWTPGIRMPEAKGAIVGFGDVHTRAHLYRAMLEGLAFALRDGLERIERRSGVAVTSLRVAGGGSQSDAALQLTADIFGLPTSRPHVYETSGLGAAIDASVALGLHGDFATAVAAMTRTARTFEPEPHTHALYDELYGSVYQRLYDRLAPLYRAIRRITGYPS</sequence>
<dbReference type="EMBL" id="CABL01000003">
    <property type="protein sequence ID" value="CBH74764.1"/>
    <property type="molecule type" value="Genomic_DNA"/>
</dbReference>
<comment type="caution">
    <text evidence="5">The sequence shown here is derived from an EMBL/GenBank/DDBJ whole genome shotgun (WGS) entry which is preliminary data.</text>
</comment>
<keyword evidence="1" id="KW-0808">Transferase</keyword>
<dbReference type="InterPro" id="IPR000577">
    <property type="entry name" value="Carb_kinase_FGGY"/>
</dbReference>
<dbReference type="InterPro" id="IPR018484">
    <property type="entry name" value="FGGY_N"/>
</dbReference>
<dbReference type="SUPFAM" id="SSF53067">
    <property type="entry name" value="Actin-like ATPase domain"/>
    <property type="match status" value="2"/>
</dbReference>
<proteinExistence type="predicted"/>
<dbReference type="GO" id="GO:0005975">
    <property type="term" value="P:carbohydrate metabolic process"/>
    <property type="evidence" value="ECO:0007669"/>
    <property type="project" value="InterPro"/>
</dbReference>
<evidence type="ECO:0000259" key="4">
    <source>
        <dbReference type="Pfam" id="PF02782"/>
    </source>
</evidence>
<dbReference type="PANTHER" id="PTHR43095">
    <property type="entry name" value="SUGAR KINASE"/>
    <property type="match status" value="1"/>
</dbReference>
<dbReference type="Pfam" id="PF00370">
    <property type="entry name" value="FGGY_N"/>
    <property type="match status" value="1"/>
</dbReference>
<dbReference type="Gene3D" id="3.30.420.40">
    <property type="match status" value="2"/>
</dbReference>
<feature type="domain" description="Carbohydrate kinase FGGY C-terminal" evidence="4">
    <location>
        <begin position="263"/>
        <end position="455"/>
    </location>
</feature>
<reference evidence="5" key="1">
    <citation type="submission" date="2009-10" db="EMBL/GenBank/DDBJ databases">
        <title>Diversity of trophic interactions inside an arsenic-rich microbial ecosystem.</title>
        <authorList>
            <person name="Bertin P.N."/>
            <person name="Heinrich-Salmeron A."/>
            <person name="Pelletier E."/>
            <person name="Goulhen-Chollet F."/>
            <person name="Arsene-Ploetze F."/>
            <person name="Gallien S."/>
            <person name="Calteau A."/>
            <person name="Vallenet D."/>
            <person name="Casiot C."/>
            <person name="Chane-Woon-Ming B."/>
            <person name="Giloteaux L."/>
            <person name="Barakat M."/>
            <person name="Bonnefoy V."/>
            <person name="Bruneel O."/>
            <person name="Chandler M."/>
            <person name="Cleiss J."/>
            <person name="Duran R."/>
            <person name="Elbaz-Poulichet F."/>
            <person name="Fonknechten N."/>
            <person name="Lauga B."/>
            <person name="Mornico D."/>
            <person name="Ortet P."/>
            <person name="Schaeffer C."/>
            <person name="Siguier P."/>
            <person name="Alexander Thil Smith A."/>
            <person name="Van Dorsselaer A."/>
            <person name="Weissenbach J."/>
            <person name="Medigue C."/>
            <person name="Le Paslier D."/>
        </authorList>
    </citation>
    <scope>NUCLEOTIDE SEQUENCE</scope>
</reference>
<dbReference type="PANTHER" id="PTHR43095:SF5">
    <property type="entry name" value="XYLULOSE KINASE"/>
    <property type="match status" value="1"/>
</dbReference>
<dbReference type="InterPro" id="IPR043129">
    <property type="entry name" value="ATPase_NBD"/>
</dbReference>
<dbReference type="PIRSF" id="PIRSF000538">
    <property type="entry name" value="GlpK"/>
    <property type="match status" value="1"/>
</dbReference>
<dbReference type="AlphaFoldDB" id="E6PE79"/>
<name>E6PE79_9ZZZZ</name>
<organism evidence="5">
    <name type="scientific">mine drainage metagenome</name>
    <dbReference type="NCBI Taxonomy" id="410659"/>
    <lineage>
        <taxon>unclassified sequences</taxon>
        <taxon>metagenomes</taxon>
        <taxon>ecological metagenomes</taxon>
    </lineage>
</organism>
<keyword evidence="2 5" id="KW-0418">Kinase</keyword>
<evidence type="ECO:0000313" key="5">
    <source>
        <dbReference type="EMBL" id="CBH74764.1"/>
    </source>
</evidence>
<dbReference type="Pfam" id="PF02782">
    <property type="entry name" value="FGGY_C"/>
    <property type="match status" value="1"/>
</dbReference>
<protein>
    <submittedName>
        <fullName evidence="5">Carbohydrate kinase, FGGY</fullName>
    </submittedName>
</protein>
<dbReference type="CDD" id="cd07779">
    <property type="entry name" value="ASKHA_NBD_FGGY_YgcE-like"/>
    <property type="match status" value="1"/>
</dbReference>
<dbReference type="InterPro" id="IPR050406">
    <property type="entry name" value="FGGY_Carb_Kinase"/>
</dbReference>
<feature type="domain" description="Carbohydrate kinase FGGY N-terminal" evidence="3">
    <location>
        <begin position="6"/>
        <end position="253"/>
    </location>
</feature>
<evidence type="ECO:0000256" key="2">
    <source>
        <dbReference type="ARBA" id="ARBA00022777"/>
    </source>
</evidence>
<accession>E6PE79</accession>